<keyword evidence="12" id="KW-0496">Mitochondrion</keyword>
<dbReference type="InterPro" id="IPR009075">
    <property type="entry name" value="AcylCo_DH/oxidase_C"/>
</dbReference>
<gene>
    <name evidence="26" type="ORF">CEUTPL_LOCUS12315</name>
</gene>
<evidence type="ECO:0000256" key="9">
    <source>
        <dbReference type="ARBA" id="ARBA00022827"/>
    </source>
</evidence>
<feature type="binding site" evidence="21">
    <location>
        <position position="314"/>
    </location>
    <ligand>
        <name>FAD</name>
        <dbReference type="ChEBI" id="CHEBI:57692"/>
    </ligand>
</feature>
<dbReference type="InterPro" id="IPR009100">
    <property type="entry name" value="AcylCoA_DH/oxidase_NM_dom_sf"/>
</dbReference>
<dbReference type="Proteomes" id="UP001152799">
    <property type="component" value="Chromosome 7"/>
</dbReference>
<feature type="domain" description="Acyl-CoA oxidase/dehydrogenase middle" evidence="24">
    <location>
        <begin position="156"/>
        <end position="252"/>
    </location>
</feature>
<evidence type="ECO:0000256" key="15">
    <source>
        <dbReference type="ARBA" id="ARBA00047736"/>
    </source>
</evidence>
<evidence type="ECO:0000256" key="22">
    <source>
        <dbReference type="RuleBase" id="RU362125"/>
    </source>
</evidence>
<dbReference type="InterPro" id="IPR037069">
    <property type="entry name" value="AcylCoA_DH/ox_N_sf"/>
</dbReference>
<protein>
    <recommendedName>
        <fullName evidence="7">Isovaleryl-CoA dehydrogenase, mitochondrial</fullName>
        <ecNumber evidence="6">1.3.8.1</ecNumber>
        <ecNumber evidence="5">1.3.8.4</ecNumber>
    </recommendedName>
    <alternativeName>
        <fullName evidence="13">Butyryl-CoA dehydrogenase</fullName>
    </alternativeName>
</protein>
<evidence type="ECO:0000256" key="7">
    <source>
        <dbReference type="ARBA" id="ARBA00018258"/>
    </source>
</evidence>
<keyword evidence="27" id="KW-1185">Reference proteome</keyword>
<dbReference type="Pfam" id="PF02771">
    <property type="entry name" value="Acyl-CoA_dh_N"/>
    <property type="match status" value="1"/>
</dbReference>
<feature type="binding site" evidence="20">
    <location>
        <begin position="398"/>
        <end position="399"/>
    </location>
    <ligand>
        <name>substrate</name>
    </ligand>
</feature>
<evidence type="ECO:0000256" key="10">
    <source>
        <dbReference type="ARBA" id="ARBA00022946"/>
    </source>
</evidence>
<dbReference type="Pfam" id="PF02770">
    <property type="entry name" value="Acyl-CoA_dh_M"/>
    <property type="match status" value="1"/>
</dbReference>
<evidence type="ECO:0000256" key="6">
    <source>
        <dbReference type="ARBA" id="ARBA00012046"/>
    </source>
</evidence>
<dbReference type="GO" id="GO:0006552">
    <property type="term" value="P:L-leucine catabolic process"/>
    <property type="evidence" value="ECO:0007669"/>
    <property type="project" value="TreeGrafter"/>
</dbReference>
<keyword evidence="9 21" id="KW-0274">FAD</keyword>
<dbReference type="InterPro" id="IPR036250">
    <property type="entry name" value="AcylCo_DH-like_C"/>
</dbReference>
<dbReference type="InterPro" id="IPR034183">
    <property type="entry name" value="IVD"/>
</dbReference>
<evidence type="ECO:0000259" key="23">
    <source>
        <dbReference type="Pfam" id="PF00441"/>
    </source>
</evidence>
<dbReference type="GO" id="GO:0005739">
    <property type="term" value="C:mitochondrion"/>
    <property type="evidence" value="ECO:0007669"/>
    <property type="project" value="UniProtKB-SubCell"/>
</dbReference>
<dbReference type="PANTHER" id="PTHR43884">
    <property type="entry name" value="ACYL-COA DEHYDROGENASE"/>
    <property type="match status" value="1"/>
</dbReference>
<dbReference type="FunFam" id="1.10.540.10:FF:000007">
    <property type="entry name" value="Isovaleryl-CoA dehydrogenase, mitochondrial"/>
    <property type="match status" value="1"/>
</dbReference>
<evidence type="ECO:0000313" key="26">
    <source>
        <dbReference type="EMBL" id="CAH1133881.1"/>
    </source>
</evidence>
<evidence type="ECO:0000256" key="12">
    <source>
        <dbReference type="ARBA" id="ARBA00023128"/>
    </source>
</evidence>
<evidence type="ECO:0000256" key="13">
    <source>
        <dbReference type="ARBA" id="ARBA00031895"/>
    </source>
</evidence>
<dbReference type="Gene3D" id="1.20.140.10">
    <property type="entry name" value="Butyryl-CoA Dehydrogenase, subunit A, domain 3"/>
    <property type="match status" value="1"/>
</dbReference>
<dbReference type="Pfam" id="PF00441">
    <property type="entry name" value="Acyl-CoA_dh_1"/>
    <property type="match status" value="1"/>
</dbReference>
<feature type="binding site" evidence="21">
    <location>
        <begin position="190"/>
        <end position="192"/>
    </location>
    <ligand>
        <name>FAD</name>
        <dbReference type="ChEBI" id="CHEBI:57692"/>
    </ligand>
</feature>
<dbReference type="CDD" id="cd01156">
    <property type="entry name" value="IVD"/>
    <property type="match status" value="1"/>
</dbReference>
<dbReference type="InterPro" id="IPR006089">
    <property type="entry name" value="Acyl-CoA_DH_CS"/>
</dbReference>
<proteinExistence type="inferred from homology"/>
<dbReference type="OrthoDB" id="9988775at2759"/>
<dbReference type="SUPFAM" id="SSF56645">
    <property type="entry name" value="Acyl-CoA dehydrogenase NM domain-like"/>
    <property type="match status" value="1"/>
</dbReference>
<feature type="binding site" evidence="21">
    <location>
        <position position="303"/>
    </location>
    <ligand>
        <name>FAD</name>
        <dbReference type="ChEBI" id="CHEBI:57692"/>
    </ligand>
</feature>
<dbReference type="AlphaFoldDB" id="A0A9P0GQF4"/>
<comment type="similarity">
    <text evidence="4 22">Belongs to the acyl-CoA dehydrogenase family.</text>
</comment>
<evidence type="ECO:0000313" key="27">
    <source>
        <dbReference type="Proteomes" id="UP001152799"/>
    </source>
</evidence>
<dbReference type="EC" id="1.3.8.4" evidence="5"/>
<evidence type="ECO:0000256" key="5">
    <source>
        <dbReference type="ARBA" id="ARBA00012044"/>
    </source>
</evidence>
<dbReference type="EC" id="1.3.8.1" evidence="6"/>
<dbReference type="FunFam" id="2.40.110.10:FF:000004">
    <property type="entry name" value="Isovaleryl-CoA dehydrogenase, mitochondrial"/>
    <property type="match status" value="1"/>
</dbReference>
<feature type="binding site" evidence="20">
    <location>
        <position position="166"/>
    </location>
    <ligand>
        <name>substrate</name>
    </ligand>
</feature>
<evidence type="ECO:0000256" key="2">
    <source>
        <dbReference type="ARBA" id="ARBA00004173"/>
    </source>
</evidence>
<comment type="catalytic activity">
    <reaction evidence="17">
        <text>hexanoyl-CoA + oxidized [electron-transfer flavoprotein] + H(+) = (2E)-hexenoyl-CoA + reduced [electron-transfer flavoprotein]</text>
        <dbReference type="Rhea" id="RHEA:43464"/>
        <dbReference type="Rhea" id="RHEA-COMP:10685"/>
        <dbReference type="Rhea" id="RHEA-COMP:10686"/>
        <dbReference type="ChEBI" id="CHEBI:15378"/>
        <dbReference type="ChEBI" id="CHEBI:57692"/>
        <dbReference type="ChEBI" id="CHEBI:58307"/>
        <dbReference type="ChEBI" id="CHEBI:62077"/>
        <dbReference type="ChEBI" id="CHEBI:62620"/>
    </reaction>
</comment>
<feature type="binding site" evidence="20">
    <location>
        <position position="268"/>
    </location>
    <ligand>
        <name>substrate</name>
    </ligand>
</feature>
<evidence type="ECO:0000256" key="8">
    <source>
        <dbReference type="ARBA" id="ARBA00022630"/>
    </source>
</evidence>
<dbReference type="GO" id="GO:0008470">
    <property type="term" value="F:3-methylbutanoyl-CoA dehydrogenase activity"/>
    <property type="evidence" value="ECO:0007669"/>
    <property type="project" value="UniProtKB-EC"/>
</dbReference>
<evidence type="ECO:0000256" key="19">
    <source>
        <dbReference type="PIRSR" id="PIRSR634183-1"/>
    </source>
</evidence>
<evidence type="ECO:0000256" key="20">
    <source>
        <dbReference type="PIRSR" id="PIRSR634183-2"/>
    </source>
</evidence>
<feature type="active site" description="Proton acceptor" evidence="19">
    <location>
        <position position="277"/>
    </location>
</feature>
<evidence type="ECO:0000259" key="24">
    <source>
        <dbReference type="Pfam" id="PF02770"/>
    </source>
</evidence>
<dbReference type="EMBL" id="OU892283">
    <property type="protein sequence ID" value="CAH1133881.1"/>
    <property type="molecule type" value="Genomic_DNA"/>
</dbReference>
<dbReference type="PROSITE" id="PS00072">
    <property type="entry name" value="ACYL_COA_DH_1"/>
    <property type="match status" value="1"/>
</dbReference>
<keyword evidence="8 22" id="KW-0285">Flavoprotein</keyword>
<evidence type="ECO:0000256" key="3">
    <source>
        <dbReference type="ARBA" id="ARBA00004898"/>
    </source>
</evidence>
<comment type="catalytic activity">
    <reaction evidence="18">
        <text>3-methylbutanoyl-CoA + oxidized [electron-transfer flavoprotein] + H(+) = 3-methylbut-2-enoyl-CoA + reduced [electron-transfer flavoprotein]</text>
        <dbReference type="Rhea" id="RHEA:12276"/>
        <dbReference type="Rhea" id="RHEA-COMP:10685"/>
        <dbReference type="Rhea" id="RHEA-COMP:10686"/>
        <dbReference type="ChEBI" id="CHEBI:15378"/>
        <dbReference type="ChEBI" id="CHEBI:57344"/>
        <dbReference type="ChEBI" id="CHEBI:57345"/>
        <dbReference type="ChEBI" id="CHEBI:57692"/>
        <dbReference type="ChEBI" id="CHEBI:58307"/>
        <dbReference type="EC" id="1.3.8.4"/>
    </reaction>
</comment>
<feature type="domain" description="Acyl-CoA dehydrogenase/oxidase C-terminal" evidence="23">
    <location>
        <begin position="264"/>
        <end position="412"/>
    </location>
</feature>
<feature type="binding site" evidence="21">
    <location>
        <begin position="157"/>
        <end position="166"/>
    </location>
    <ligand>
        <name>FAD</name>
        <dbReference type="ChEBI" id="CHEBI:57692"/>
    </ligand>
</feature>
<accession>A0A9P0GQF4</accession>
<organism evidence="26 27">
    <name type="scientific">Ceutorhynchus assimilis</name>
    <name type="common">cabbage seed weevil</name>
    <dbReference type="NCBI Taxonomy" id="467358"/>
    <lineage>
        <taxon>Eukaryota</taxon>
        <taxon>Metazoa</taxon>
        <taxon>Ecdysozoa</taxon>
        <taxon>Arthropoda</taxon>
        <taxon>Hexapoda</taxon>
        <taxon>Insecta</taxon>
        <taxon>Pterygota</taxon>
        <taxon>Neoptera</taxon>
        <taxon>Endopterygota</taxon>
        <taxon>Coleoptera</taxon>
        <taxon>Polyphaga</taxon>
        <taxon>Cucujiformia</taxon>
        <taxon>Curculionidae</taxon>
        <taxon>Ceutorhynchinae</taxon>
        <taxon>Ceutorhynchus</taxon>
    </lineage>
</organism>
<comment type="catalytic activity">
    <reaction evidence="15">
        <text>butanoyl-CoA + oxidized [electron-transfer flavoprotein] + H(+) = (2E)-butenoyl-CoA + reduced [electron-transfer flavoprotein]</text>
        <dbReference type="Rhea" id="RHEA:24004"/>
        <dbReference type="Rhea" id="RHEA-COMP:10685"/>
        <dbReference type="Rhea" id="RHEA-COMP:10686"/>
        <dbReference type="ChEBI" id="CHEBI:15378"/>
        <dbReference type="ChEBI" id="CHEBI:57332"/>
        <dbReference type="ChEBI" id="CHEBI:57371"/>
        <dbReference type="ChEBI" id="CHEBI:57692"/>
        <dbReference type="ChEBI" id="CHEBI:58307"/>
        <dbReference type="EC" id="1.3.8.1"/>
    </reaction>
</comment>
<sequence>MAKRAGSYLLKKLNKTVFLQRREVSQYYPIDEHIFGLTPEQIQLRETIFNLSQKELAPKAYEIDKKNNYDDLRGFWKKLGDIGALGITAQSEYGGSDGGYLDQVIVMEEISRACPAIGLSYVAHSNLSLGQLHRNCNRVQGLKYLPKLCSGEHIGALAMSEPNSGSDVVSLRLRAEKQGDHYILNGTKFWITNGPDADVIVVYARTDPKAKPQHGITTFIVERGFPGFKSGIKLDKLGMRGSNTGELIFEDCKVPKENILGQENKGVYVLMSGLDLERLVLAAGSVGIMQACCDVAFSYAHVRKQFNKMIGEFQLIQGKLADMYTTLSACRSYLYNVAKACDNGQINSKDCAGVFLYASEKGTQMALDAIQILGGNGYINDYPTGRLLRDAKLYEIGGGTSEIRRQLIGKQLNKEYS</sequence>
<dbReference type="PANTHER" id="PTHR43884:SF12">
    <property type="entry name" value="ISOVALERYL-COA DEHYDROGENASE, MITOCHONDRIAL-RELATED"/>
    <property type="match status" value="1"/>
</dbReference>
<evidence type="ECO:0000256" key="21">
    <source>
        <dbReference type="PIRSR" id="PIRSR634183-3"/>
    </source>
</evidence>
<evidence type="ECO:0000256" key="16">
    <source>
        <dbReference type="ARBA" id="ARBA00048345"/>
    </source>
</evidence>
<dbReference type="PROSITE" id="PS00073">
    <property type="entry name" value="ACYL_COA_DH_2"/>
    <property type="match status" value="1"/>
</dbReference>
<feature type="binding site" evidence="20">
    <location>
        <begin position="275"/>
        <end position="278"/>
    </location>
    <ligand>
        <name>substrate</name>
    </ligand>
</feature>
<comment type="pathway">
    <text evidence="3">Amino-acid degradation; L-leucine degradation; (S)-3-hydroxy-3-methylglutaryl-CoA from 3-isovaleryl-CoA: step 1/3.</text>
</comment>
<dbReference type="InterPro" id="IPR006091">
    <property type="entry name" value="Acyl-CoA_Oxase/DH_mid-dom"/>
</dbReference>
<dbReference type="Gene3D" id="2.40.110.10">
    <property type="entry name" value="Butyryl-CoA Dehydrogenase, subunit A, domain 2"/>
    <property type="match status" value="1"/>
</dbReference>
<comment type="cofactor">
    <cofactor evidence="1 21 22">
        <name>FAD</name>
        <dbReference type="ChEBI" id="CHEBI:57692"/>
    </cofactor>
</comment>
<dbReference type="GO" id="GO:0050660">
    <property type="term" value="F:flavin adenine dinucleotide binding"/>
    <property type="evidence" value="ECO:0007669"/>
    <property type="project" value="InterPro"/>
</dbReference>
<reference evidence="26" key="1">
    <citation type="submission" date="2022-01" db="EMBL/GenBank/DDBJ databases">
        <authorList>
            <person name="King R."/>
        </authorList>
    </citation>
    <scope>NUCLEOTIDE SEQUENCE</scope>
</reference>
<feature type="binding site" evidence="21">
    <location>
        <begin position="371"/>
        <end position="375"/>
    </location>
    <ligand>
        <name>FAD</name>
        <dbReference type="ChEBI" id="CHEBI:57692"/>
    </ligand>
</feature>
<name>A0A9P0GQF4_9CUCU</name>
<dbReference type="InterPro" id="IPR046373">
    <property type="entry name" value="Acyl-CoA_Oxase/DH_mid-dom_sf"/>
</dbReference>
<keyword evidence="10" id="KW-0809">Transit peptide</keyword>
<dbReference type="Gene3D" id="1.10.540.10">
    <property type="entry name" value="Acyl-CoA dehydrogenase/oxidase, N-terminal domain"/>
    <property type="match status" value="1"/>
</dbReference>
<comment type="catalytic activity">
    <reaction evidence="16">
        <text>pentanoyl-CoA + oxidized [electron-transfer flavoprotein] + H(+) = (2E)-pentenoyl-CoA + reduced [electron-transfer flavoprotein]</text>
        <dbReference type="Rhea" id="RHEA:43456"/>
        <dbReference type="Rhea" id="RHEA-COMP:10685"/>
        <dbReference type="Rhea" id="RHEA-COMP:10686"/>
        <dbReference type="ChEBI" id="CHEBI:15378"/>
        <dbReference type="ChEBI" id="CHEBI:57389"/>
        <dbReference type="ChEBI" id="CHEBI:57692"/>
        <dbReference type="ChEBI" id="CHEBI:58307"/>
        <dbReference type="ChEBI" id="CHEBI:86160"/>
    </reaction>
</comment>
<comment type="subcellular location">
    <subcellularLocation>
        <location evidence="2">Mitochondrion</location>
    </subcellularLocation>
</comment>
<dbReference type="SUPFAM" id="SSF47203">
    <property type="entry name" value="Acyl-CoA dehydrogenase C-terminal domain-like"/>
    <property type="match status" value="1"/>
</dbReference>
<evidence type="ECO:0000256" key="18">
    <source>
        <dbReference type="ARBA" id="ARBA00052875"/>
    </source>
</evidence>
<feature type="binding site" evidence="21">
    <location>
        <begin position="400"/>
        <end position="402"/>
    </location>
    <ligand>
        <name>FAD</name>
        <dbReference type="ChEBI" id="CHEBI:57692"/>
    </ligand>
</feature>
<evidence type="ECO:0000256" key="4">
    <source>
        <dbReference type="ARBA" id="ARBA00009347"/>
    </source>
</evidence>
<dbReference type="FunFam" id="1.20.140.10:FF:000003">
    <property type="entry name" value="isovaleryl-CoA dehydrogenase, mitochondrial"/>
    <property type="match status" value="1"/>
</dbReference>
<comment type="function">
    <text evidence="14">Catalyzes the conversion of isovaleryl-CoA/3-methylbutanoyl-CoA to 3-methylbut-2-enoyl-CoA as an intermediate step in the leucine (Leu) catabolic pathway. To a lesser extent, is also able to catalyze the oxidation of other saturated short-chain acyl-CoA thioesters as pentanoyl-CoA, hexenoyl-CoA and butenoyl-CoA.</text>
</comment>
<evidence type="ECO:0000256" key="17">
    <source>
        <dbReference type="ARBA" id="ARBA00048375"/>
    </source>
</evidence>
<evidence type="ECO:0000256" key="14">
    <source>
        <dbReference type="ARBA" id="ARBA00045583"/>
    </source>
</evidence>
<evidence type="ECO:0000256" key="11">
    <source>
        <dbReference type="ARBA" id="ARBA00023002"/>
    </source>
</evidence>
<evidence type="ECO:0000259" key="25">
    <source>
        <dbReference type="Pfam" id="PF02771"/>
    </source>
</evidence>
<dbReference type="InterPro" id="IPR013786">
    <property type="entry name" value="AcylCoA_DH/ox_N"/>
</dbReference>
<evidence type="ECO:0000256" key="1">
    <source>
        <dbReference type="ARBA" id="ARBA00001974"/>
    </source>
</evidence>
<feature type="domain" description="Acyl-CoA dehydrogenase/oxidase N-terminal" evidence="25">
    <location>
        <begin position="38"/>
        <end position="152"/>
    </location>
</feature>
<keyword evidence="11 22" id="KW-0560">Oxidoreductase</keyword>